<protein>
    <submittedName>
        <fullName evidence="1">Uncharacterized protein</fullName>
    </submittedName>
</protein>
<dbReference type="GO" id="GO:0007264">
    <property type="term" value="P:small GTPase-mediated signal transduction"/>
    <property type="evidence" value="ECO:0007669"/>
    <property type="project" value="InterPro"/>
</dbReference>
<dbReference type="InterPro" id="IPR023578">
    <property type="entry name" value="Ras_GEF_dom_sf"/>
</dbReference>
<name>A0A0W8DLU6_PHYNI</name>
<accession>A0A0W8DLU6</accession>
<sequence>MSLHNHDTLASILYALQSTAVQRLRKTIDCGFVGLNELPAFDKNGLINASRLRRMGELSMEILHRQSVAYTLQNDEDVDKLLHVSLPYSSEESRYTRSLELEPREADAMPLSDRGSCVVVDDDLDLESEVRESIGGDGTFGFRQWIRKQQVVHRHRSRSSLIALYEWV</sequence>
<dbReference type="Proteomes" id="UP000054636">
    <property type="component" value="Unassembled WGS sequence"/>
</dbReference>
<proteinExistence type="predicted"/>
<dbReference type="AlphaFoldDB" id="A0A0W8DLU6"/>
<gene>
    <name evidence="1" type="ORF">AM588_10011024</name>
</gene>
<evidence type="ECO:0000313" key="1">
    <source>
        <dbReference type="EMBL" id="KUF97157.1"/>
    </source>
</evidence>
<comment type="caution">
    <text evidence="1">The sequence shown here is derived from an EMBL/GenBank/DDBJ whole genome shotgun (WGS) entry which is preliminary data.</text>
</comment>
<dbReference type="Gene3D" id="1.10.840.10">
    <property type="entry name" value="Ras guanine-nucleotide exchange factors catalytic domain"/>
    <property type="match status" value="1"/>
</dbReference>
<reference evidence="1 2" key="1">
    <citation type="submission" date="2015-11" db="EMBL/GenBank/DDBJ databases">
        <title>Genomes and virulence difference between two physiological races of Phytophthora nicotianae.</title>
        <authorList>
            <person name="Liu H."/>
            <person name="Ma X."/>
            <person name="Yu H."/>
            <person name="Fang D."/>
            <person name="Li Y."/>
            <person name="Wang X."/>
            <person name="Wang W."/>
            <person name="Dong Y."/>
            <person name="Xiao B."/>
        </authorList>
    </citation>
    <scope>NUCLEOTIDE SEQUENCE [LARGE SCALE GENOMIC DNA]</scope>
    <source>
        <strain evidence="2">race 1</strain>
    </source>
</reference>
<dbReference type="SUPFAM" id="SSF48366">
    <property type="entry name" value="Ras GEF"/>
    <property type="match status" value="1"/>
</dbReference>
<evidence type="ECO:0000313" key="2">
    <source>
        <dbReference type="Proteomes" id="UP000054636"/>
    </source>
</evidence>
<dbReference type="InterPro" id="IPR036964">
    <property type="entry name" value="RASGEF_cat_dom_sf"/>
</dbReference>
<dbReference type="EMBL" id="LNFP01000126">
    <property type="protein sequence ID" value="KUF97157.1"/>
    <property type="molecule type" value="Genomic_DNA"/>
</dbReference>
<dbReference type="GO" id="GO:0005085">
    <property type="term" value="F:guanyl-nucleotide exchange factor activity"/>
    <property type="evidence" value="ECO:0007669"/>
    <property type="project" value="InterPro"/>
</dbReference>
<organism evidence="1 2">
    <name type="scientific">Phytophthora nicotianae</name>
    <name type="common">Potato buckeye rot agent</name>
    <name type="synonym">Phytophthora parasitica</name>
    <dbReference type="NCBI Taxonomy" id="4792"/>
    <lineage>
        <taxon>Eukaryota</taxon>
        <taxon>Sar</taxon>
        <taxon>Stramenopiles</taxon>
        <taxon>Oomycota</taxon>
        <taxon>Peronosporomycetes</taxon>
        <taxon>Peronosporales</taxon>
        <taxon>Peronosporaceae</taxon>
        <taxon>Phytophthora</taxon>
    </lineage>
</organism>